<evidence type="ECO:0000259" key="11">
    <source>
        <dbReference type="Pfam" id="PF01179"/>
    </source>
</evidence>
<accession>A0A3L6FUE8</accession>
<dbReference type="Gene3D" id="3.10.450.40">
    <property type="match status" value="2"/>
</dbReference>
<dbReference type="AlphaFoldDB" id="A0A3L6FUE8"/>
<evidence type="ECO:0000256" key="1">
    <source>
        <dbReference type="ARBA" id="ARBA00007983"/>
    </source>
</evidence>
<feature type="signal peptide" evidence="10">
    <location>
        <begin position="1"/>
        <end position="37"/>
    </location>
</feature>
<dbReference type="SUPFAM" id="SSF54416">
    <property type="entry name" value="Amine oxidase N-terminal region"/>
    <property type="match status" value="2"/>
</dbReference>
<dbReference type="Pfam" id="PF02728">
    <property type="entry name" value="Cu_amine_oxidN3"/>
    <property type="match status" value="1"/>
</dbReference>
<feature type="chain" id="PRO_5018242807" description="Amine oxidase" evidence="10">
    <location>
        <begin position="38"/>
        <end position="708"/>
    </location>
</feature>
<evidence type="ECO:0000256" key="6">
    <source>
        <dbReference type="ARBA" id="ARBA00023157"/>
    </source>
</evidence>
<dbReference type="GO" id="GO:0009308">
    <property type="term" value="P:amine metabolic process"/>
    <property type="evidence" value="ECO:0007669"/>
    <property type="project" value="UniProtKB-UniRule"/>
</dbReference>
<keyword evidence="6" id="KW-1015">Disulfide bond</keyword>
<name>A0A3L6FUE8_MAIZE</name>
<dbReference type="PANTHER" id="PTHR10638">
    <property type="entry name" value="COPPER AMINE OXIDASE"/>
    <property type="match status" value="1"/>
</dbReference>
<keyword evidence="5 9" id="KW-0186">Copper</keyword>
<evidence type="ECO:0000256" key="3">
    <source>
        <dbReference type="ARBA" id="ARBA00022772"/>
    </source>
</evidence>
<dbReference type="PROSITE" id="PS01165">
    <property type="entry name" value="COPPER_AMINE_OXID_2"/>
    <property type="match status" value="1"/>
</dbReference>
<dbReference type="Gene3D" id="2.70.98.20">
    <property type="entry name" value="Copper amine oxidase, catalytic domain"/>
    <property type="match status" value="1"/>
</dbReference>
<dbReference type="GO" id="GO:0048038">
    <property type="term" value="F:quinone binding"/>
    <property type="evidence" value="ECO:0007669"/>
    <property type="project" value="InterPro"/>
</dbReference>
<organism evidence="14 15">
    <name type="scientific">Zea mays</name>
    <name type="common">Maize</name>
    <dbReference type="NCBI Taxonomy" id="4577"/>
    <lineage>
        <taxon>Eukaryota</taxon>
        <taxon>Viridiplantae</taxon>
        <taxon>Streptophyta</taxon>
        <taxon>Embryophyta</taxon>
        <taxon>Tracheophyta</taxon>
        <taxon>Spermatophyta</taxon>
        <taxon>Magnoliopsida</taxon>
        <taxon>Liliopsida</taxon>
        <taxon>Poales</taxon>
        <taxon>Poaceae</taxon>
        <taxon>PACMAD clade</taxon>
        <taxon>Panicoideae</taxon>
        <taxon>Andropogonodae</taxon>
        <taxon>Andropogoneae</taxon>
        <taxon>Tripsacinae</taxon>
        <taxon>Zea</taxon>
    </lineage>
</organism>
<reference evidence="14 15" key="1">
    <citation type="journal article" date="2018" name="Nat. Genet.">
        <title>Extensive intraspecific gene order and gene structural variations between Mo17 and other maize genomes.</title>
        <authorList>
            <person name="Sun S."/>
            <person name="Zhou Y."/>
            <person name="Chen J."/>
            <person name="Shi J."/>
            <person name="Zhao H."/>
            <person name="Zhao H."/>
            <person name="Song W."/>
            <person name="Zhang M."/>
            <person name="Cui Y."/>
            <person name="Dong X."/>
            <person name="Liu H."/>
            <person name="Ma X."/>
            <person name="Jiao Y."/>
            <person name="Wang B."/>
            <person name="Wei X."/>
            <person name="Stein J.C."/>
            <person name="Glaubitz J.C."/>
            <person name="Lu F."/>
            <person name="Yu G."/>
            <person name="Liang C."/>
            <person name="Fengler K."/>
            <person name="Li B."/>
            <person name="Rafalski A."/>
            <person name="Schnable P.S."/>
            <person name="Ware D.H."/>
            <person name="Buckler E.S."/>
            <person name="Lai J."/>
        </authorList>
    </citation>
    <scope>NUCLEOTIDE SEQUENCE [LARGE SCALE GENOMIC DNA]</scope>
    <source>
        <strain evidence="15">cv. Missouri 17</strain>
        <tissue evidence="14">Seedling</tissue>
    </source>
</reference>
<comment type="similarity">
    <text evidence="1 9">Belongs to the copper/topaquinone oxidase family.</text>
</comment>
<evidence type="ECO:0000256" key="10">
    <source>
        <dbReference type="SAM" id="SignalP"/>
    </source>
</evidence>
<evidence type="ECO:0000256" key="5">
    <source>
        <dbReference type="ARBA" id="ARBA00023008"/>
    </source>
</evidence>
<feature type="modified residue" description="2',4',5'-topaquinone" evidence="8">
    <location>
        <position position="434"/>
    </location>
</feature>
<comment type="cofactor">
    <cofactor evidence="9">
        <name>Cu cation</name>
        <dbReference type="ChEBI" id="CHEBI:23378"/>
    </cofactor>
    <text evidence="9">Contains 1 topaquinone per subunit.</text>
</comment>
<keyword evidence="2 9" id="KW-0479">Metal-binding</keyword>
<dbReference type="InterPro" id="IPR000269">
    <property type="entry name" value="Cu_amine_oxidase"/>
</dbReference>
<feature type="domain" description="Copper amine oxidase N3-terminal" evidence="13">
    <location>
        <begin position="146"/>
        <end position="246"/>
    </location>
</feature>
<dbReference type="Pfam" id="PF01179">
    <property type="entry name" value="Cu_amine_oxid"/>
    <property type="match status" value="1"/>
</dbReference>
<keyword evidence="4 9" id="KW-0560">Oxidoreductase</keyword>
<dbReference type="FunFam" id="2.70.98.20:FF:000004">
    <property type="entry name" value="Amine oxidase"/>
    <property type="match status" value="1"/>
</dbReference>
<sequence>MLVRSHHSPFKQMAQMSHHMLPVLVAAVLSITAAASAASSRSHTHPLDPLTPDEITAVRAAVLASPRVPARPLTFHYVGLDEPDKPDVLAYAYGGSGSSSRPLLPRRALVIARAGGQSHELRVSVASNGTSATVLSHAVHHGAGFPVLTLEEQFAAVALPQAYPPFVESVRRRGVDMDDVLCAVFPVGWFGGRTGTTAKRVAKMLCFVAGPTANFYARPIEGVTMVVDLDAMAIVGYRDRVTYPVPKAEGTDYRAGKTGPPLAPGVAVQPEGRGFHIDGHVVRWANWEFHVGFDMRAGTVISLASVHDHDADAGTRRRVLYRGFVSEIFVPYMDPVEEWYYRTFLDAGEYGLGLWAFPLQPGADCPANAAYLDGSYAGQDGKPVGGENRICVFERYAGDVAWRHTEAGFPDRLITEVRPDVTLVVRMVVSPGNYDYILDWEFKTSGSIKFVVSLTGLLEVKGTSYTHADEITVDAHGSLVSENTIAVYHDHYVTYHLDLDIDGTNNSFVKNIITAKRNTGDPATGGAGTPRRSYWTVRREVAETEADGQADVNAAPADLLLVNPGKKTRMGNEVGYRLIPSGATAASVLADDDYPQRRASYTKKQVWVTPYSKSEKWASGLFADQSTGADSLTAWSRRNRGIRDQDIVLWYTLGLHHIPYQEDFPVMPTLSGGFELRPSNFFERNPILKISRPPIRSSASGNCSCDAK</sequence>
<evidence type="ECO:0000313" key="15">
    <source>
        <dbReference type="Proteomes" id="UP000251960"/>
    </source>
</evidence>
<feature type="active site" description="Schiff-base intermediate with substrate; via topaquinone" evidence="7">
    <location>
        <position position="434"/>
    </location>
</feature>
<comment type="PTM">
    <text evidence="8 9">Topaquinone (TPQ) is generated by copper-dependent autoxidation of a specific tyrosyl residue.</text>
</comment>
<feature type="domain" description="Copper amine oxidase catalytic" evidence="11">
    <location>
        <begin position="268"/>
        <end position="687"/>
    </location>
</feature>
<evidence type="ECO:0000256" key="8">
    <source>
        <dbReference type="PIRSR" id="PIRSR600269-51"/>
    </source>
</evidence>
<dbReference type="FunFam" id="3.10.450.40:FF:000005">
    <property type="entry name" value="Amine oxidase"/>
    <property type="match status" value="1"/>
</dbReference>
<evidence type="ECO:0000256" key="7">
    <source>
        <dbReference type="PIRSR" id="PIRSR600269-50"/>
    </source>
</evidence>
<evidence type="ECO:0000256" key="4">
    <source>
        <dbReference type="ARBA" id="ARBA00023002"/>
    </source>
</evidence>
<proteinExistence type="inferred from homology"/>
<dbReference type="EMBL" id="NCVQ01000003">
    <property type="protein sequence ID" value="PWZ36880.1"/>
    <property type="molecule type" value="Genomic_DNA"/>
</dbReference>
<evidence type="ECO:0000256" key="9">
    <source>
        <dbReference type="RuleBase" id="RU000672"/>
    </source>
</evidence>
<dbReference type="InterPro" id="IPR049947">
    <property type="entry name" value="Cu_Am_Ox_Cu-bd"/>
</dbReference>
<dbReference type="EC" id="1.4.3.-" evidence="9"/>
<dbReference type="Pfam" id="PF02727">
    <property type="entry name" value="Cu_amine_oxidN2"/>
    <property type="match status" value="1"/>
</dbReference>
<dbReference type="InterPro" id="IPR015798">
    <property type="entry name" value="Cu_amine_oxidase_C"/>
</dbReference>
<dbReference type="Proteomes" id="UP000251960">
    <property type="component" value="Chromosome 2"/>
</dbReference>
<evidence type="ECO:0000256" key="2">
    <source>
        <dbReference type="ARBA" id="ARBA00022723"/>
    </source>
</evidence>
<dbReference type="InterPro" id="IPR049948">
    <property type="entry name" value="Cu_Am_ox_TPQ-bd"/>
</dbReference>
<dbReference type="PROSITE" id="PS01164">
    <property type="entry name" value="COPPER_AMINE_OXID_1"/>
    <property type="match status" value="1"/>
</dbReference>
<protein>
    <recommendedName>
        <fullName evidence="9">Amine oxidase</fullName>
        <ecNumber evidence="9">1.4.3.-</ecNumber>
    </recommendedName>
</protein>
<evidence type="ECO:0000313" key="14">
    <source>
        <dbReference type="EMBL" id="PWZ36880.1"/>
    </source>
</evidence>
<comment type="caution">
    <text evidence="14">The sequence shown here is derived from an EMBL/GenBank/DDBJ whole genome shotgun (WGS) entry which is preliminary data.</text>
</comment>
<keyword evidence="3 7" id="KW-0801">TPQ</keyword>
<feature type="active site" description="Proton acceptor" evidence="7">
    <location>
        <position position="346"/>
    </location>
</feature>
<dbReference type="InterPro" id="IPR015802">
    <property type="entry name" value="Cu_amine_oxidase_N3"/>
</dbReference>
<feature type="domain" description="Copper amine oxidase N2-terminal" evidence="12">
    <location>
        <begin position="45"/>
        <end position="126"/>
    </location>
</feature>
<dbReference type="GO" id="GO:0005507">
    <property type="term" value="F:copper ion binding"/>
    <property type="evidence" value="ECO:0007669"/>
    <property type="project" value="InterPro"/>
</dbReference>
<dbReference type="GO" id="GO:0008131">
    <property type="term" value="F:primary methylamine oxidase activity"/>
    <property type="evidence" value="ECO:0007669"/>
    <property type="project" value="InterPro"/>
</dbReference>
<dbReference type="SUPFAM" id="SSF49998">
    <property type="entry name" value="Amine oxidase catalytic domain"/>
    <property type="match status" value="1"/>
</dbReference>
<dbReference type="InterPro" id="IPR036460">
    <property type="entry name" value="Cu_amine_oxidase_C_sf"/>
</dbReference>
<dbReference type="InterPro" id="IPR015800">
    <property type="entry name" value="Cu_amine_oxidase_N2"/>
</dbReference>
<evidence type="ECO:0000259" key="13">
    <source>
        <dbReference type="Pfam" id="PF02728"/>
    </source>
</evidence>
<gene>
    <name evidence="14" type="primary">AMO</name>
    <name evidence="14" type="ORF">Zm00014a_019160</name>
</gene>
<evidence type="ECO:0000259" key="12">
    <source>
        <dbReference type="Pfam" id="PF02727"/>
    </source>
</evidence>
<dbReference type="PANTHER" id="PTHR10638:SF71">
    <property type="entry name" value="AMINE OXIDASE"/>
    <property type="match status" value="1"/>
</dbReference>
<dbReference type="ExpressionAtlas" id="A0A3L6FUE8">
    <property type="expression patterns" value="baseline and differential"/>
</dbReference>
<dbReference type="InterPro" id="IPR016182">
    <property type="entry name" value="Cu_amine_oxidase_N-reg"/>
</dbReference>
<keyword evidence="10" id="KW-0732">Signal</keyword>
<dbReference type="FunFam" id="3.10.450.40:FF:000012">
    <property type="entry name" value="Amine oxidase"/>
    <property type="match status" value="1"/>
</dbReference>